<feature type="domain" description="ABC3 transporter permease C-terminal" evidence="8">
    <location>
        <begin position="924"/>
        <end position="1045"/>
    </location>
</feature>
<feature type="transmembrane region" description="Helical" evidence="7">
    <location>
        <begin position="919"/>
        <end position="938"/>
    </location>
</feature>
<dbReference type="GO" id="GO:0022857">
    <property type="term" value="F:transmembrane transporter activity"/>
    <property type="evidence" value="ECO:0007669"/>
    <property type="project" value="TreeGrafter"/>
</dbReference>
<evidence type="ECO:0000259" key="8">
    <source>
        <dbReference type="Pfam" id="PF02687"/>
    </source>
</evidence>
<feature type="transmembrane region" description="Helical" evidence="7">
    <location>
        <begin position="980"/>
        <end position="1002"/>
    </location>
</feature>
<keyword evidence="3 7" id="KW-0812">Transmembrane</keyword>
<feature type="transmembrane region" description="Helical" evidence="7">
    <location>
        <begin position="429"/>
        <end position="451"/>
    </location>
</feature>
<accession>A0A413RJK1</accession>
<feature type="transmembrane region" description="Helical" evidence="7">
    <location>
        <begin position="521"/>
        <end position="544"/>
    </location>
</feature>
<evidence type="ECO:0000256" key="2">
    <source>
        <dbReference type="ARBA" id="ARBA00022475"/>
    </source>
</evidence>
<proteinExistence type="inferred from homology"/>
<dbReference type="RefSeq" id="WP_118767837.1">
    <property type="nucleotide sequence ID" value="NZ_QWKP01000210.1"/>
</dbReference>
<dbReference type="OrthoDB" id="5176391at2"/>
<comment type="similarity">
    <text evidence="6">Belongs to the ABC-4 integral membrane protein family.</text>
</comment>
<protein>
    <submittedName>
        <fullName evidence="9">Permease</fullName>
    </submittedName>
</protein>
<dbReference type="InterPro" id="IPR003838">
    <property type="entry name" value="ABC3_permease_C"/>
</dbReference>
<feature type="transmembrane region" description="Helical" evidence="7">
    <location>
        <begin position="304"/>
        <end position="324"/>
    </location>
</feature>
<keyword evidence="2" id="KW-1003">Cell membrane</keyword>
<reference evidence="9 10" key="1">
    <citation type="submission" date="2018-08" db="EMBL/GenBank/DDBJ databases">
        <title>Cellulomonas rhizosphaerae sp. nov., a novel actinomycete isolated from soil.</title>
        <authorList>
            <person name="Tian Y."/>
        </authorList>
    </citation>
    <scope>NUCLEOTIDE SEQUENCE [LARGE SCALE GENOMIC DNA]</scope>
    <source>
        <strain evidence="9 10">NEAU-TCZ24</strain>
    </source>
</reference>
<dbReference type="InterPro" id="IPR050250">
    <property type="entry name" value="Macrolide_Exporter_MacB"/>
</dbReference>
<dbReference type="PANTHER" id="PTHR30572:SF4">
    <property type="entry name" value="ABC TRANSPORTER PERMEASE YTRF"/>
    <property type="match status" value="1"/>
</dbReference>
<feature type="transmembrane region" description="Helical" evidence="7">
    <location>
        <begin position="12"/>
        <end position="37"/>
    </location>
</feature>
<evidence type="ECO:0000256" key="7">
    <source>
        <dbReference type="SAM" id="Phobius"/>
    </source>
</evidence>
<comment type="subcellular location">
    <subcellularLocation>
        <location evidence="1">Cell membrane</location>
        <topology evidence="1">Multi-pass membrane protein</topology>
    </subcellularLocation>
</comment>
<keyword evidence="10" id="KW-1185">Reference proteome</keyword>
<keyword evidence="5 7" id="KW-0472">Membrane</keyword>
<feature type="transmembrane region" description="Helical" evidence="7">
    <location>
        <begin position="356"/>
        <end position="382"/>
    </location>
</feature>
<feature type="transmembrane region" description="Helical" evidence="7">
    <location>
        <begin position="466"/>
        <end position="484"/>
    </location>
</feature>
<feature type="transmembrane region" description="Helical" evidence="7">
    <location>
        <begin position="1022"/>
        <end position="1043"/>
    </location>
</feature>
<evidence type="ECO:0000256" key="6">
    <source>
        <dbReference type="ARBA" id="ARBA00038076"/>
    </source>
</evidence>
<evidence type="ECO:0000256" key="1">
    <source>
        <dbReference type="ARBA" id="ARBA00004651"/>
    </source>
</evidence>
<dbReference type="Pfam" id="PF02687">
    <property type="entry name" value="FtsX"/>
    <property type="match status" value="1"/>
</dbReference>
<dbReference type="GO" id="GO:0005886">
    <property type="term" value="C:plasma membrane"/>
    <property type="evidence" value="ECO:0007669"/>
    <property type="project" value="UniProtKB-SubCell"/>
</dbReference>
<evidence type="ECO:0000256" key="5">
    <source>
        <dbReference type="ARBA" id="ARBA00023136"/>
    </source>
</evidence>
<dbReference type="AlphaFoldDB" id="A0A413RJK1"/>
<organism evidence="9 10">
    <name type="scientific">Cellulomonas rhizosphaerae</name>
    <dbReference type="NCBI Taxonomy" id="2293719"/>
    <lineage>
        <taxon>Bacteria</taxon>
        <taxon>Bacillati</taxon>
        <taxon>Actinomycetota</taxon>
        <taxon>Actinomycetes</taxon>
        <taxon>Micrococcales</taxon>
        <taxon>Cellulomonadaceae</taxon>
        <taxon>Cellulomonas</taxon>
    </lineage>
</organism>
<feature type="transmembrane region" description="Helical" evidence="7">
    <location>
        <begin position="394"/>
        <end position="417"/>
    </location>
</feature>
<dbReference type="Proteomes" id="UP000283374">
    <property type="component" value="Unassembled WGS sequence"/>
</dbReference>
<keyword evidence="4 7" id="KW-1133">Transmembrane helix</keyword>
<name>A0A413RJK1_9CELL</name>
<sequence>MGELVRRRGRAQLGVLAAVLAVMVAGSALVGVCVLLTTASPQRALQLAIVHSPDADVQVGVAIGFPDGTDDTDVDARVTATAADPSAVVAQASSLLTGTFGDLPTTLTTWSSTIMQYLPSGGGSLRLAYLADLGVPDERGNLVDGRWPTARGEVAVPESAAKALGLDVGSSTTLAAEPGDRGTGLAVVGTFVPRPGAGWDEDPLTGAGTSQNYRGFIPAYGPFVVAPGGLATSGVPFRRVSLQVQPDLAGASAAEVARAGVAADALEGALTSALGDRAQNVVVDLPFARTLDGAREQRGVTSSGVLAVALLGAALAATAVLLAARMIAARRAPEAALLVARGASRGRLVAQASAEAAVLVMLCLVPATVLALGLFGLLSGAVGLGPVGIPEGGLAPLVLVVTAVALTLGALLVVPWLRSGPSRAGREDRVGVVARSGADLLLLGFAVLAYLQLRDHGVATGSRADPALVVGPVLCLLAGAALALRPLPLLARRADARAAAARSLALPLAAWGVARRPQGTAAAFLVVLATACATFGVGFAATWAQSAREQAAATVGTDLAVPAHVDPLGGGAALHAATGGRVSAVTSRAVALGSRAQQGDQAVRLVAVDTRDADGLLRGRLPSGGWTAATAGLASADPVGGVQLTGHSAELVVSGHVGEDVPMNVSVTVVLQDPDGARAAVAAGTVTLDDAPHPLALAVPSGARVVAIDAQLTAAGGEQDLDHDVQAPYVVDVTMRDATLAPGTWSAALPATTDYVAASMESVTAAEVASGVRVRLEGSASLPGLFWSDGVLTALAFRPVDDVPVVVSARLADELGLAVGDGVQLSLGVTPVQAKVRGVVAYVPSQPRAAALLADEDTLSRAAVSHGSLDSLTDAWWVGGAIPTTAAAALEAQGIGPVTERAAVAHASVDGPLRAAQRAAIALLVIAALALAIAGVVLHSTTALDAREVDVARLRGLGASRRTVRTSVLAEQAVLTGLPILAGALLGALACWAVGPLLAISAEGLPPVPSAAVVWPWQAQGATILALVLGCAVVIVPLAARAVRRATIGRLRMDAA</sequence>
<evidence type="ECO:0000313" key="9">
    <source>
        <dbReference type="EMBL" id="RHA38813.1"/>
    </source>
</evidence>
<dbReference type="PANTHER" id="PTHR30572">
    <property type="entry name" value="MEMBRANE COMPONENT OF TRANSPORTER-RELATED"/>
    <property type="match status" value="1"/>
</dbReference>
<evidence type="ECO:0000256" key="3">
    <source>
        <dbReference type="ARBA" id="ARBA00022692"/>
    </source>
</evidence>
<evidence type="ECO:0000256" key="4">
    <source>
        <dbReference type="ARBA" id="ARBA00022989"/>
    </source>
</evidence>
<gene>
    <name evidence="9" type="ORF">D1825_13035</name>
</gene>
<dbReference type="EMBL" id="QWKP01000210">
    <property type="protein sequence ID" value="RHA38813.1"/>
    <property type="molecule type" value="Genomic_DNA"/>
</dbReference>
<evidence type="ECO:0000313" key="10">
    <source>
        <dbReference type="Proteomes" id="UP000283374"/>
    </source>
</evidence>
<comment type="caution">
    <text evidence="9">The sequence shown here is derived from an EMBL/GenBank/DDBJ whole genome shotgun (WGS) entry which is preliminary data.</text>
</comment>